<feature type="transmembrane region" description="Helical" evidence="9">
    <location>
        <begin position="59"/>
        <end position="79"/>
    </location>
</feature>
<evidence type="ECO:0000256" key="3">
    <source>
        <dbReference type="ARBA" id="ARBA00022448"/>
    </source>
</evidence>
<dbReference type="InterPro" id="IPR027469">
    <property type="entry name" value="Cation_efflux_TMD_sf"/>
</dbReference>
<dbReference type="PANTHER" id="PTHR43840">
    <property type="entry name" value="MITOCHONDRIAL METAL TRANSPORTER 1-RELATED"/>
    <property type="match status" value="1"/>
</dbReference>
<dbReference type="SUPFAM" id="SSF160240">
    <property type="entry name" value="Cation efflux protein cytoplasmic domain-like"/>
    <property type="match status" value="1"/>
</dbReference>
<keyword evidence="13" id="KW-1185">Reference proteome</keyword>
<keyword evidence="3" id="KW-0813">Transport</keyword>
<evidence type="ECO:0000256" key="4">
    <source>
        <dbReference type="ARBA" id="ARBA00022475"/>
    </source>
</evidence>
<feature type="transmembrane region" description="Helical" evidence="9">
    <location>
        <begin position="194"/>
        <end position="211"/>
    </location>
</feature>
<sequence>MTDPATTLAPAPSPTLADAHLNRRAAMASSAVALLLLGLKVWAVVATGSLAMLGSLADTALDLVASLATLLGVWIAAIPDDHNHRFGHGKAEALAALFQVILISFSAIGLAWRAVAQFFGGGAAIEAESGILVSVIAIMATLGLLAYQRAVIRRTGSLAISTDNVHYKSDLYLNLAVIAALLIEHNFHVAGADAVFALGIALWLAWGAWGASQEAIEQLMDHEWPIEKRERFLEVVARHPELKGLHDLRTRTSGNRDFVQFHVWVDGAMTVAQAHRVMDEIEEQLMAEFPGVEVLIHPDPEGHVDQGIIGPQDLLAPGPNGESPALAVQGAPSPDNPPPGNQG</sequence>
<keyword evidence="6 9" id="KW-1133">Transmembrane helix</keyword>
<evidence type="ECO:0000256" key="5">
    <source>
        <dbReference type="ARBA" id="ARBA00022692"/>
    </source>
</evidence>
<evidence type="ECO:0000256" key="7">
    <source>
        <dbReference type="ARBA" id="ARBA00023136"/>
    </source>
</evidence>
<evidence type="ECO:0000313" key="12">
    <source>
        <dbReference type="EMBL" id="GMM61481.1"/>
    </source>
</evidence>
<feature type="transmembrane region" description="Helical" evidence="9">
    <location>
        <begin position="31"/>
        <end position="53"/>
    </location>
</feature>
<feature type="domain" description="Cation efflux protein transmembrane" evidence="10">
    <location>
        <begin position="27"/>
        <end position="220"/>
    </location>
</feature>
<feature type="transmembrane region" description="Helical" evidence="9">
    <location>
        <begin position="131"/>
        <end position="150"/>
    </location>
</feature>
<comment type="similarity">
    <text evidence="2">Belongs to the cation diffusion facilitator (CDF) transporter (TC 2.A.4) family.</text>
</comment>
<name>A0ABQ6PBR3_9SPHN</name>
<dbReference type="NCBIfam" id="TIGR01297">
    <property type="entry name" value="CDF"/>
    <property type="match status" value="1"/>
</dbReference>
<feature type="transmembrane region" description="Helical" evidence="9">
    <location>
        <begin position="91"/>
        <end position="111"/>
    </location>
</feature>
<evidence type="ECO:0000256" key="9">
    <source>
        <dbReference type="SAM" id="Phobius"/>
    </source>
</evidence>
<keyword evidence="5 9" id="KW-0812">Transmembrane</keyword>
<dbReference type="InterPro" id="IPR002524">
    <property type="entry name" value="Cation_efflux"/>
</dbReference>
<dbReference type="Pfam" id="PF01545">
    <property type="entry name" value="Cation_efflux"/>
    <property type="match status" value="1"/>
</dbReference>
<comment type="caution">
    <text evidence="12">The sequence shown here is derived from an EMBL/GenBank/DDBJ whole genome shotgun (WGS) entry which is preliminary data.</text>
</comment>
<reference evidence="12 13" key="1">
    <citation type="submission" date="2023-06" db="EMBL/GenBank/DDBJ databases">
        <title>Draft genome sequence of Novosphingobium sp. strain IK01.</title>
        <authorList>
            <person name="Hatamoto M."/>
            <person name="Ikarashi T."/>
            <person name="Yamaguchi T."/>
        </authorList>
    </citation>
    <scope>NUCLEOTIDE SEQUENCE [LARGE SCALE GENOMIC DNA]</scope>
    <source>
        <strain evidence="12 13">IK01</strain>
    </source>
</reference>
<dbReference type="RefSeq" id="WP_317975162.1">
    <property type="nucleotide sequence ID" value="NZ_BTFW01000001.1"/>
</dbReference>
<dbReference type="Gene3D" id="1.20.1510.10">
    <property type="entry name" value="Cation efflux protein transmembrane domain"/>
    <property type="match status" value="1"/>
</dbReference>
<protein>
    <submittedName>
        <fullName evidence="12">Cation diffusion facilitator family transporter</fullName>
    </submittedName>
</protein>
<keyword evidence="7 9" id="KW-0472">Membrane</keyword>
<dbReference type="InterPro" id="IPR050291">
    <property type="entry name" value="CDF_Transporter"/>
</dbReference>
<dbReference type="Proteomes" id="UP001187221">
    <property type="component" value="Unassembled WGS sequence"/>
</dbReference>
<evidence type="ECO:0000256" key="2">
    <source>
        <dbReference type="ARBA" id="ARBA00008114"/>
    </source>
</evidence>
<evidence type="ECO:0000259" key="10">
    <source>
        <dbReference type="Pfam" id="PF01545"/>
    </source>
</evidence>
<dbReference type="Gene3D" id="3.30.70.1350">
    <property type="entry name" value="Cation efflux protein, cytoplasmic domain"/>
    <property type="match status" value="1"/>
</dbReference>
<dbReference type="PANTHER" id="PTHR43840:SF41">
    <property type="entry name" value="CATION-EFFLUX PUMP FIEF"/>
    <property type="match status" value="1"/>
</dbReference>
<keyword evidence="4" id="KW-1003">Cell membrane</keyword>
<dbReference type="InterPro" id="IPR027470">
    <property type="entry name" value="Cation_efflux_CTD"/>
</dbReference>
<dbReference type="Pfam" id="PF16916">
    <property type="entry name" value="ZT_dimer"/>
    <property type="match status" value="1"/>
</dbReference>
<dbReference type="InterPro" id="IPR036837">
    <property type="entry name" value="Cation_efflux_CTD_sf"/>
</dbReference>
<dbReference type="EMBL" id="BTFW01000001">
    <property type="protein sequence ID" value="GMM61481.1"/>
    <property type="molecule type" value="Genomic_DNA"/>
</dbReference>
<evidence type="ECO:0000256" key="8">
    <source>
        <dbReference type="SAM" id="MobiDB-lite"/>
    </source>
</evidence>
<feature type="domain" description="Cation efflux protein cytoplasmic" evidence="11">
    <location>
        <begin position="227"/>
        <end position="301"/>
    </location>
</feature>
<feature type="compositionally biased region" description="Pro residues" evidence="8">
    <location>
        <begin position="334"/>
        <end position="343"/>
    </location>
</feature>
<comment type="subcellular location">
    <subcellularLocation>
        <location evidence="1">Membrane</location>
        <topology evidence="1">Multi-pass membrane protein</topology>
    </subcellularLocation>
</comment>
<evidence type="ECO:0000256" key="1">
    <source>
        <dbReference type="ARBA" id="ARBA00004141"/>
    </source>
</evidence>
<evidence type="ECO:0000313" key="13">
    <source>
        <dbReference type="Proteomes" id="UP001187221"/>
    </source>
</evidence>
<evidence type="ECO:0000256" key="6">
    <source>
        <dbReference type="ARBA" id="ARBA00022989"/>
    </source>
</evidence>
<feature type="region of interest" description="Disordered" evidence="8">
    <location>
        <begin position="305"/>
        <end position="343"/>
    </location>
</feature>
<evidence type="ECO:0000259" key="11">
    <source>
        <dbReference type="Pfam" id="PF16916"/>
    </source>
</evidence>
<dbReference type="SUPFAM" id="SSF161111">
    <property type="entry name" value="Cation efflux protein transmembrane domain-like"/>
    <property type="match status" value="1"/>
</dbReference>
<dbReference type="InterPro" id="IPR058533">
    <property type="entry name" value="Cation_efflux_TM"/>
</dbReference>
<accession>A0ABQ6PBR3</accession>
<gene>
    <name evidence="12" type="ORF">NUTIK01_22580</name>
</gene>
<organism evidence="12 13">
    <name type="scientific">Novosphingobium pituita</name>
    <dbReference type="NCBI Taxonomy" id="3056842"/>
    <lineage>
        <taxon>Bacteria</taxon>
        <taxon>Pseudomonadati</taxon>
        <taxon>Pseudomonadota</taxon>
        <taxon>Alphaproteobacteria</taxon>
        <taxon>Sphingomonadales</taxon>
        <taxon>Sphingomonadaceae</taxon>
        <taxon>Novosphingobium</taxon>
    </lineage>
</organism>
<proteinExistence type="inferred from homology"/>